<dbReference type="PANTHER" id="PTHR43877">
    <property type="entry name" value="AMINOALKYLPHOSPHONATE N-ACETYLTRANSFERASE-RELATED-RELATED"/>
    <property type="match status" value="1"/>
</dbReference>
<dbReference type="Gene3D" id="3.40.630.30">
    <property type="match status" value="1"/>
</dbReference>
<evidence type="ECO:0000259" key="3">
    <source>
        <dbReference type="PROSITE" id="PS51186"/>
    </source>
</evidence>
<dbReference type="Pfam" id="PF00583">
    <property type="entry name" value="Acetyltransf_1"/>
    <property type="match status" value="1"/>
</dbReference>
<protein>
    <submittedName>
        <fullName evidence="4">N-acetyltransferase</fullName>
    </submittedName>
</protein>
<dbReference type="AlphaFoldDB" id="A0A418VA69"/>
<keyword evidence="5" id="KW-1185">Reference proteome</keyword>
<dbReference type="PROSITE" id="PS51186">
    <property type="entry name" value="GNAT"/>
    <property type="match status" value="1"/>
</dbReference>
<keyword evidence="1 4" id="KW-0808">Transferase</keyword>
<accession>A0A418VA69</accession>
<dbReference type="InterPro" id="IPR016181">
    <property type="entry name" value="Acyl_CoA_acyltransferase"/>
</dbReference>
<dbReference type="SUPFAM" id="SSF55729">
    <property type="entry name" value="Acyl-CoA N-acyltransferases (Nat)"/>
    <property type="match status" value="1"/>
</dbReference>
<organism evidence="4 5">
    <name type="scientific">Deinococcus cavernae</name>
    <dbReference type="NCBI Taxonomy" id="2320857"/>
    <lineage>
        <taxon>Bacteria</taxon>
        <taxon>Thermotogati</taxon>
        <taxon>Deinococcota</taxon>
        <taxon>Deinococci</taxon>
        <taxon>Deinococcales</taxon>
        <taxon>Deinococcaceae</taxon>
        <taxon>Deinococcus</taxon>
    </lineage>
</organism>
<reference evidence="4 5" key="1">
    <citation type="submission" date="2018-09" db="EMBL/GenBank/DDBJ databases">
        <authorList>
            <person name="Zhu H."/>
        </authorList>
    </citation>
    <scope>NUCLEOTIDE SEQUENCE [LARGE SCALE GENOMIC DNA]</scope>
    <source>
        <strain evidence="4 5">K2S05-167</strain>
    </source>
</reference>
<feature type="domain" description="N-acetyltransferase" evidence="3">
    <location>
        <begin position="2"/>
        <end position="168"/>
    </location>
</feature>
<dbReference type="Proteomes" id="UP000286287">
    <property type="component" value="Unassembled WGS sequence"/>
</dbReference>
<dbReference type="PANTHER" id="PTHR43877:SF6">
    <property type="entry name" value="GCN5-RELATED N-ACETYLTRANSFERASE"/>
    <property type="match status" value="1"/>
</dbReference>
<gene>
    <name evidence="4" type="ORF">D3875_17120</name>
</gene>
<dbReference type="OrthoDB" id="66864at2"/>
<dbReference type="EMBL" id="QYUJ01000014">
    <property type="protein sequence ID" value="RJF73005.1"/>
    <property type="molecule type" value="Genomic_DNA"/>
</dbReference>
<dbReference type="RefSeq" id="WP_119765682.1">
    <property type="nucleotide sequence ID" value="NZ_QYUJ01000014.1"/>
</dbReference>
<sequence length="294" mass="31785">MLTLRPTRADDPPAVQELLRTVWKAEEGAVAYHGSGRRPGVVAEVNGRLVGYALTWQSALHPTHAYMGVHVHPLFREQGVGLALWQAVTRDISGSVKVKTYASQLAGVRFLRARGLALTVETHEPTLRPSDVAPNEVAKWAREAQALGFELLPMTALPDGVEELARLHEQVYLHSHEHDPAQAGVLDADDFLGDDLVPGWLYLARKGGVLAGVSSVRLDQPLPMLGWFGVTKEFASLGAPLTLALTGLAIQAAGRAGVTELAAELDSADPGALHLLHALPWRPDRVWFTFTGHV</sequence>
<name>A0A418VA69_9DEIO</name>
<evidence type="ECO:0000256" key="2">
    <source>
        <dbReference type="ARBA" id="ARBA00023315"/>
    </source>
</evidence>
<dbReference type="CDD" id="cd04301">
    <property type="entry name" value="NAT_SF"/>
    <property type="match status" value="1"/>
</dbReference>
<evidence type="ECO:0000313" key="5">
    <source>
        <dbReference type="Proteomes" id="UP000286287"/>
    </source>
</evidence>
<comment type="caution">
    <text evidence="4">The sequence shown here is derived from an EMBL/GenBank/DDBJ whole genome shotgun (WGS) entry which is preliminary data.</text>
</comment>
<keyword evidence="2" id="KW-0012">Acyltransferase</keyword>
<dbReference type="GO" id="GO:0016747">
    <property type="term" value="F:acyltransferase activity, transferring groups other than amino-acyl groups"/>
    <property type="evidence" value="ECO:0007669"/>
    <property type="project" value="InterPro"/>
</dbReference>
<dbReference type="InterPro" id="IPR050832">
    <property type="entry name" value="Bact_Acetyltransf"/>
</dbReference>
<evidence type="ECO:0000256" key="1">
    <source>
        <dbReference type="ARBA" id="ARBA00022679"/>
    </source>
</evidence>
<evidence type="ECO:0000313" key="4">
    <source>
        <dbReference type="EMBL" id="RJF73005.1"/>
    </source>
</evidence>
<dbReference type="InterPro" id="IPR000182">
    <property type="entry name" value="GNAT_dom"/>
</dbReference>
<proteinExistence type="predicted"/>